<dbReference type="SFLD" id="SFLDG01065">
    <property type="entry name" value="anaerobic_coproporphyrinogen-I"/>
    <property type="match status" value="1"/>
</dbReference>
<dbReference type="InterPro" id="IPR006638">
    <property type="entry name" value="Elp3/MiaA/NifB-like_rSAM"/>
</dbReference>
<feature type="domain" description="Radical SAM core" evidence="11">
    <location>
        <begin position="24"/>
        <end position="265"/>
    </location>
</feature>
<protein>
    <recommendedName>
        <fullName evidence="2 9">Heme chaperone HemW</fullName>
    </recommendedName>
</protein>
<dbReference type="GO" id="GO:0005737">
    <property type="term" value="C:cytoplasm"/>
    <property type="evidence" value="ECO:0007669"/>
    <property type="project" value="UniProtKB-SubCell"/>
</dbReference>
<dbReference type="PANTHER" id="PTHR13932:SF5">
    <property type="entry name" value="RADICAL S-ADENOSYL METHIONINE DOMAIN-CONTAINING PROTEIN 1, MITOCHONDRIAL"/>
    <property type="match status" value="1"/>
</dbReference>
<keyword evidence="9" id="KW-0963">Cytoplasm</keyword>
<dbReference type="InterPro" id="IPR007197">
    <property type="entry name" value="rSAM"/>
</dbReference>
<sequence length="402" mass="43527">MPSALPSGDPMPPDGSLPPEAVEGIGGSPLSMYVHIPFCRTRCGYCDFNTYTASELPGMSSGDYVSAAHREIALAASVLGDGAPPVDTVFFGGGTPTMLPAETLAGMLDAIRDRFGLADDAEVTTEANPDTVDRAYFDRLRESGFTRISLGMQSVVPHVLSVLERVHTPERGLQAARWAAEAGFDHVSLDLIYGTPGESADDWMASLEAVAATPVDHVSAYSLIVEEGTRLAMQVRRGQIPMPDDDELADKYLMAEQFLTGHGFANYEVSNWAATPSGQCRHNLNYWRGANWWGVGPGAHSHVGGLRFWNRKHPRSYVAELDAGRSPVQAGEQLSAEDRRIETVMLELRLAEGLDLAVLTDSERARVPETVERGLGVIEGQRLILTLQGRLLADGVVRNLLD</sequence>
<reference evidence="12 13" key="1">
    <citation type="submission" date="2018-10" db="EMBL/GenBank/DDBJ databases">
        <title>Tessaracoccus antarcticuss sp. nov., isolated from sediment.</title>
        <authorList>
            <person name="Zhou L.Y."/>
            <person name="Du Z.J."/>
        </authorList>
    </citation>
    <scope>NUCLEOTIDE SEQUENCE [LARGE SCALE GENOMIC DNA]</scope>
    <source>
        <strain evidence="12 13">JDX10</strain>
    </source>
</reference>
<evidence type="ECO:0000256" key="8">
    <source>
        <dbReference type="ARBA" id="ARBA00023186"/>
    </source>
</evidence>
<evidence type="ECO:0000256" key="1">
    <source>
        <dbReference type="ARBA" id="ARBA00006100"/>
    </source>
</evidence>
<keyword evidence="4 9" id="KW-0949">S-adenosyl-L-methionine</keyword>
<evidence type="ECO:0000256" key="4">
    <source>
        <dbReference type="ARBA" id="ARBA00022691"/>
    </source>
</evidence>
<keyword evidence="3 9" id="KW-0349">Heme</keyword>
<dbReference type="SMART" id="SM00729">
    <property type="entry name" value="Elp3"/>
    <property type="match status" value="1"/>
</dbReference>
<dbReference type="CDD" id="cd01335">
    <property type="entry name" value="Radical_SAM"/>
    <property type="match status" value="1"/>
</dbReference>
<dbReference type="SFLD" id="SFLDF00288">
    <property type="entry name" value="HemN-like__clustered_with_nucl"/>
    <property type="match status" value="1"/>
</dbReference>
<organism evidence="12 13">
    <name type="scientific">Tessaracoccus antarcticus</name>
    <dbReference type="NCBI Taxonomy" id="2479848"/>
    <lineage>
        <taxon>Bacteria</taxon>
        <taxon>Bacillati</taxon>
        <taxon>Actinomycetota</taxon>
        <taxon>Actinomycetes</taxon>
        <taxon>Propionibacteriales</taxon>
        <taxon>Propionibacteriaceae</taxon>
        <taxon>Tessaracoccus</taxon>
    </lineage>
</organism>
<evidence type="ECO:0000256" key="2">
    <source>
        <dbReference type="ARBA" id="ARBA00017228"/>
    </source>
</evidence>
<feature type="region of interest" description="Disordered" evidence="10">
    <location>
        <begin position="1"/>
        <end position="23"/>
    </location>
</feature>
<evidence type="ECO:0000256" key="10">
    <source>
        <dbReference type="SAM" id="MobiDB-lite"/>
    </source>
</evidence>
<evidence type="ECO:0000256" key="7">
    <source>
        <dbReference type="ARBA" id="ARBA00023014"/>
    </source>
</evidence>
<name>A0A3M0GEA2_9ACTN</name>
<dbReference type="InterPro" id="IPR004559">
    <property type="entry name" value="HemW-like"/>
</dbReference>
<comment type="subcellular location">
    <subcellularLocation>
        <location evidence="9">Cytoplasm</location>
    </subcellularLocation>
</comment>
<dbReference type="SUPFAM" id="SSF102114">
    <property type="entry name" value="Radical SAM enzymes"/>
    <property type="match status" value="1"/>
</dbReference>
<comment type="function">
    <text evidence="9">Probably acts as a heme chaperone, transferring heme to an unknown acceptor. Binds one molecule of heme per monomer, possibly covalently. Binds 1 [4Fe-4S] cluster. The cluster is coordinated with 3 cysteines and an exchangeable S-adenosyl-L-methionine.</text>
</comment>
<keyword evidence="9" id="KW-0004">4Fe-4S</keyword>
<keyword evidence="6 9" id="KW-0408">Iron</keyword>
<comment type="similarity">
    <text evidence="1">Belongs to the anaerobic coproporphyrinogen-III oxidase family. HemW subfamily.</text>
</comment>
<dbReference type="PROSITE" id="PS51918">
    <property type="entry name" value="RADICAL_SAM"/>
    <property type="match status" value="1"/>
</dbReference>
<dbReference type="Gene3D" id="3.20.20.70">
    <property type="entry name" value="Aldolase class I"/>
    <property type="match status" value="1"/>
</dbReference>
<dbReference type="Pfam" id="PF04055">
    <property type="entry name" value="Radical_SAM"/>
    <property type="match status" value="1"/>
</dbReference>
<dbReference type="InterPro" id="IPR013785">
    <property type="entry name" value="Aldolase_TIM"/>
</dbReference>
<dbReference type="InterPro" id="IPR034505">
    <property type="entry name" value="Coproporphyrinogen-III_oxidase"/>
</dbReference>
<proteinExistence type="inferred from homology"/>
<dbReference type="Proteomes" id="UP000275256">
    <property type="component" value="Unassembled WGS sequence"/>
</dbReference>
<dbReference type="InterPro" id="IPR058240">
    <property type="entry name" value="rSAM_sf"/>
</dbReference>
<gene>
    <name evidence="12" type="ORF">EAX62_09385</name>
</gene>
<dbReference type="GO" id="GO:0051539">
    <property type="term" value="F:4 iron, 4 sulfur cluster binding"/>
    <property type="evidence" value="ECO:0007669"/>
    <property type="project" value="UniProtKB-UniRule"/>
</dbReference>
<dbReference type="RefSeq" id="WP_121901413.1">
    <property type="nucleotide sequence ID" value="NZ_REFW01000002.1"/>
</dbReference>
<dbReference type="AlphaFoldDB" id="A0A3M0GEA2"/>
<evidence type="ECO:0000256" key="3">
    <source>
        <dbReference type="ARBA" id="ARBA00022617"/>
    </source>
</evidence>
<dbReference type="PANTHER" id="PTHR13932">
    <property type="entry name" value="COPROPORPHYRINIGEN III OXIDASE"/>
    <property type="match status" value="1"/>
</dbReference>
<evidence type="ECO:0000313" key="13">
    <source>
        <dbReference type="Proteomes" id="UP000275256"/>
    </source>
</evidence>
<accession>A0A3M0GEA2</accession>
<evidence type="ECO:0000256" key="9">
    <source>
        <dbReference type="RuleBase" id="RU364116"/>
    </source>
</evidence>
<evidence type="ECO:0000256" key="5">
    <source>
        <dbReference type="ARBA" id="ARBA00022723"/>
    </source>
</evidence>
<dbReference type="GO" id="GO:0046872">
    <property type="term" value="F:metal ion binding"/>
    <property type="evidence" value="ECO:0007669"/>
    <property type="project" value="UniProtKB-UniRule"/>
</dbReference>
<keyword evidence="5 9" id="KW-0479">Metal-binding</keyword>
<dbReference type="GO" id="GO:0006779">
    <property type="term" value="P:porphyrin-containing compound biosynthetic process"/>
    <property type="evidence" value="ECO:0007669"/>
    <property type="project" value="InterPro"/>
</dbReference>
<comment type="caution">
    <text evidence="12">The sequence shown here is derived from an EMBL/GenBank/DDBJ whole genome shotgun (WGS) entry which is preliminary data.</text>
</comment>
<keyword evidence="8 9" id="KW-0143">Chaperone</keyword>
<keyword evidence="13" id="KW-1185">Reference proteome</keyword>
<dbReference type="GO" id="GO:0004109">
    <property type="term" value="F:coproporphyrinogen oxidase activity"/>
    <property type="evidence" value="ECO:0007669"/>
    <property type="project" value="InterPro"/>
</dbReference>
<dbReference type="OrthoDB" id="9808022at2"/>
<evidence type="ECO:0000259" key="11">
    <source>
        <dbReference type="PROSITE" id="PS51918"/>
    </source>
</evidence>
<evidence type="ECO:0000256" key="6">
    <source>
        <dbReference type="ARBA" id="ARBA00023004"/>
    </source>
</evidence>
<dbReference type="SFLD" id="SFLDS00029">
    <property type="entry name" value="Radical_SAM"/>
    <property type="match status" value="1"/>
</dbReference>
<evidence type="ECO:0000313" key="12">
    <source>
        <dbReference type="EMBL" id="RMB59933.1"/>
    </source>
</evidence>
<dbReference type="EMBL" id="REFW01000002">
    <property type="protein sequence ID" value="RMB59933.1"/>
    <property type="molecule type" value="Genomic_DNA"/>
</dbReference>
<dbReference type="SFLD" id="SFLDF00562">
    <property type="entry name" value="HemN-like__clustered_with_heat"/>
    <property type="match status" value="1"/>
</dbReference>
<dbReference type="NCBIfam" id="TIGR00539">
    <property type="entry name" value="hemN_rel"/>
    <property type="match status" value="1"/>
</dbReference>
<keyword evidence="7 9" id="KW-0411">Iron-sulfur</keyword>